<dbReference type="RefSeq" id="WP_138238977.1">
    <property type="nucleotide sequence ID" value="NZ_VBRY01000005.1"/>
</dbReference>
<dbReference type="NCBIfam" id="TIGR02098">
    <property type="entry name" value="MJ0042_CXXC"/>
    <property type="match status" value="1"/>
</dbReference>
<keyword evidence="2" id="KW-1133">Transmembrane helix</keyword>
<evidence type="ECO:0000259" key="3">
    <source>
        <dbReference type="Pfam" id="PF13717"/>
    </source>
</evidence>
<accession>A0A5R9GSX3</accession>
<sequence length="287" mass="32287">MEYIQCPHCLNKYGVNDRMRQALGKQIRCKHCQQPFRIVISGTPDKLPVSSSEQIRPAEADQHHPPMPEQPAQVTPPAVVAEQVAAPATDENEPVSVEKSPRPVRLKKKLNTQFLLFAVLLTILLCAGTGLFIYTQFPQWFEKSSDRSDHVIPEELIKPMSVFPTDTSKKEVSAPQHTETGSADKSLLEGPEQPSQPCRELAAEMWIRLHLLATTKLDTQLYMQLMDQGIEQPAELRKLCKDRFLASRITDAAKQEMVPDWISHEIEKRTRKKKAEGEGPPAPQSAP</sequence>
<feature type="domain" description="Zinc finger/thioredoxin putative" evidence="3">
    <location>
        <begin position="4"/>
        <end position="37"/>
    </location>
</feature>
<organism evidence="4 5">
    <name type="scientific">Mariprofundus erugo</name>
    <dbReference type="NCBI Taxonomy" id="2528639"/>
    <lineage>
        <taxon>Bacteria</taxon>
        <taxon>Pseudomonadati</taxon>
        <taxon>Pseudomonadota</taxon>
        <taxon>Candidatius Mariprofundia</taxon>
        <taxon>Mariprofundales</taxon>
        <taxon>Mariprofundaceae</taxon>
        <taxon>Mariprofundus</taxon>
    </lineage>
</organism>
<protein>
    <recommendedName>
        <fullName evidence="3">Zinc finger/thioredoxin putative domain-containing protein</fullName>
    </recommendedName>
</protein>
<feature type="region of interest" description="Disordered" evidence="1">
    <location>
        <begin position="43"/>
        <end position="73"/>
    </location>
</feature>
<comment type="caution">
    <text evidence="4">The sequence shown here is derived from an EMBL/GenBank/DDBJ whole genome shotgun (WGS) entry which is preliminary data.</text>
</comment>
<evidence type="ECO:0000256" key="2">
    <source>
        <dbReference type="SAM" id="Phobius"/>
    </source>
</evidence>
<name>A0A5R9GSX3_9PROT</name>
<feature type="compositionally biased region" description="Basic and acidic residues" evidence="1">
    <location>
        <begin position="56"/>
        <end position="66"/>
    </location>
</feature>
<keyword evidence="2" id="KW-0812">Transmembrane</keyword>
<proteinExistence type="predicted"/>
<keyword evidence="5" id="KW-1185">Reference proteome</keyword>
<feature type="region of interest" description="Disordered" evidence="1">
    <location>
        <begin position="164"/>
        <end position="195"/>
    </location>
</feature>
<feature type="transmembrane region" description="Helical" evidence="2">
    <location>
        <begin position="114"/>
        <end position="134"/>
    </location>
</feature>
<dbReference type="Pfam" id="PF13717">
    <property type="entry name" value="Zn_ribbon_4"/>
    <property type="match status" value="1"/>
</dbReference>
<dbReference type="Proteomes" id="UP000306585">
    <property type="component" value="Unassembled WGS sequence"/>
</dbReference>
<dbReference type="EMBL" id="VBRY01000005">
    <property type="protein sequence ID" value="TLS67543.1"/>
    <property type="molecule type" value="Genomic_DNA"/>
</dbReference>
<evidence type="ECO:0000313" key="4">
    <source>
        <dbReference type="EMBL" id="TLS67543.1"/>
    </source>
</evidence>
<evidence type="ECO:0000313" key="5">
    <source>
        <dbReference type="Proteomes" id="UP000306585"/>
    </source>
</evidence>
<dbReference type="InterPro" id="IPR011723">
    <property type="entry name" value="Znf/thioredoxin_put"/>
</dbReference>
<dbReference type="AlphaFoldDB" id="A0A5R9GSX3"/>
<evidence type="ECO:0000256" key="1">
    <source>
        <dbReference type="SAM" id="MobiDB-lite"/>
    </source>
</evidence>
<reference evidence="4 5" key="1">
    <citation type="journal article" date="2019" name="Appl. Environ. Microbiol.">
        <title>Environmental Evidence and Genomic Insight of Iron-oxidizing Bacteria Preference Towards More Corrosion Resistant Stainless Steel at Higher Salinities.</title>
        <authorList>
            <person name="Garrison C.E."/>
            <person name="Price K.A."/>
            <person name="Field E.K."/>
        </authorList>
    </citation>
    <scope>NUCLEOTIDE SEQUENCE [LARGE SCALE GENOMIC DNA]</scope>
    <source>
        <strain evidence="4 5">P3</strain>
    </source>
</reference>
<feature type="region of interest" description="Disordered" evidence="1">
    <location>
        <begin position="263"/>
        <end position="287"/>
    </location>
</feature>
<gene>
    <name evidence="4" type="ORF">FEF65_06390</name>
</gene>
<keyword evidence="2" id="KW-0472">Membrane</keyword>